<dbReference type="GO" id="GO:0003735">
    <property type="term" value="F:structural constituent of ribosome"/>
    <property type="evidence" value="ECO:0007669"/>
    <property type="project" value="InterPro"/>
</dbReference>
<feature type="domain" description="Small ribosomal subunit protein eS4 C-terminal" evidence="1">
    <location>
        <begin position="120"/>
        <end position="148"/>
    </location>
</feature>
<accession>A0A8J6AK36</accession>
<reference evidence="2" key="1">
    <citation type="journal article" date="2021" name="Evol. Appl.">
        <title>The genome of the Pyrenean desman and the effects of bottlenecks and inbreeding on the genomic landscape of an endangered species.</title>
        <authorList>
            <person name="Escoda L."/>
            <person name="Castresana J."/>
        </authorList>
    </citation>
    <scope>NUCLEOTIDE SEQUENCE</scope>
    <source>
        <strain evidence="2">IBE-C5619</strain>
    </source>
</reference>
<proteinExistence type="predicted"/>
<protein>
    <recommendedName>
        <fullName evidence="1">Small ribosomal subunit protein eS4 C-terminal domain-containing protein</fullName>
    </recommendedName>
</protein>
<dbReference type="Pfam" id="PF16121">
    <property type="entry name" value="40S_S4_C"/>
    <property type="match status" value="1"/>
</dbReference>
<name>A0A8J6AK36_GALPY</name>
<dbReference type="GO" id="GO:0006412">
    <property type="term" value="P:translation"/>
    <property type="evidence" value="ECO:0007669"/>
    <property type="project" value="InterPro"/>
</dbReference>
<dbReference type="InterPro" id="IPR032277">
    <property type="entry name" value="Ribosomal_eS4_C"/>
</dbReference>
<dbReference type="Gene3D" id="3.10.290.10">
    <property type="entry name" value="RNA-binding S4 domain"/>
    <property type="match status" value="1"/>
</dbReference>
<dbReference type="InterPro" id="IPR000876">
    <property type="entry name" value="Ribosomal_eS4"/>
</dbReference>
<dbReference type="AlphaFoldDB" id="A0A8J6AK36"/>
<gene>
    <name evidence="2" type="ORF">J0S82_007936</name>
</gene>
<dbReference type="GO" id="GO:0022627">
    <property type="term" value="C:cytosolic small ribosomal subunit"/>
    <property type="evidence" value="ECO:0007669"/>
    <property type="project" value="TreeGrafter"/>
</dbReference>
<dbReference type="InterPro" id="IPR036986">
    <property type="entry name" value="S4_RNA-bd_sf"/>
</dbReference>
<evidence type="ECO:0000313" key="2">
    <source>
        <dbReference type="EMBL" id="KAG8522328.1"/>
    </source>
</evidence>
<evidence type="ECO:0000313" key="3">
    <source>
        <dbReference type="Proteomes" id="UP000700334"/>
    </source>
</evidence>
<comment type="caution">
    <text evidence="2">The sequence shown here is derived from an EMBL/GenBank/DDBJ whole genome shotgun (WGS) entry which is preliminary data.</text>
</comment>
<dbReference type="EMBL" id="JAGFMF010011443">
    <property type="protein sequence ID" value="KAG8522328.1"/>
    <property type="molecule type" value="Genomic_DNA"/>
</dbReference>
<dbReference type="Gene3D" id="2.30.30.30">
    <property type="match status" value="1"/>
</dbReference>
<feature type="non-terminal residue" evidence="2">
    <location>
        <position position="149"/>
    </location>
</feature>
<evidence type="ECO:0000259" key="1">
    <source>
        <dbReference type="Pfam" id="PF16121"/>
    </source>
</evidence>
<organism evidence="2 3">
    <name type="scientific">Galemys pyrenaicus</name>
    <name type="common">Iberian desman</name>
    <name type="synonym">Pyrenean desman</name>
    <dbReference type="NCBI Taxonomy" id="202257"/>
    <lineage>
        <taxon>Eukaryota</taxon>
        <taxon>Metazoa</taxon>
        <taxon>Chordata</taxon>
        <taxon>Craniata</taxon>
        <taxon>Vertebrata</taxon>
        <taxon>Euteleostomi</taxon>
        <taxon>Mammalia</taxon>
        <taxon>Eutheria</taxon>
        <taxon>Laurasiatheria</taxon>
        <taxon>Eulipotyphla</taxon>
        <taxon>Talpidae</taxon>
        <taxon>Galemys</taxon>
    </lineage>
</organism>
<dbReference type="GO" id="GO:0003723">
    <property type="term" value="F:RNA binding"/>
    <property type="evidence" value="ECO:0007669"/>
    <property type="project" value="InterPro"/>
</dbReference>
<dbReference type="Proteomes" id="UP000700334">
    <property type="component" value="Unassembled WGS sequence"/>
</dbReference>
<keyword evidence="3" id="KW-1185">Reference proteome</keyword>
<dbReference type="InterPro" id="IPR014722">
    <property type="entry name" value="Rib_uL2_dom2"/>
</dbReference>
<sequence length="149" mass="16819">TVVTDSHVVHRCSKAWDAGCTDVFALCIHQAPKAALFIIFLRYRLLCSLTAEESSPKIDGQLHTGVNYPVRFMDVINIHKTTENFHLLCDPRATLLSIKLVHGSQKHRDHLTLDVVHVQDANGYSFSTRFFNIFLIGGDTKSWISLAKR</sequence>
<dbReference type="PANTHER" id="PTHR11581">
    <property type="entry name" value="30S/40S RIBOSOMAL PROTEIN S4"/>
    <property type="match status" value="1"/>
</dbReference>
<dbReference type="PANTHER" id="PTHR11581:SF0">
    <property type="entry name" value="SMALL RIBOSOMAL SUBUNIT PROTEIN ES4"/>
    <property type="match status" value="1"/>
</dbReference>